<keyword evidence="1 4" id="KW-0378">Hydrolase</keyword>
<organism evidence="4 5">
    <name type="scientific">Geosmithia morbida</name>
    <dbReference type="NCBI Taxonomy" id="1094350"/>
    <lineage>
        <taxon>Eukaryota</taxon>
        <taxon>Fungi</taxon>
        <taxon>Dikarya</taxon>
        <taxon>Ascomycota</taxon>
        <taxon>Pezizomycotina</taxon>
        <taxon>Sordariomycetes</taxon>
        <taxon>Hypocreomycetidae</taxon>
        <taxon>Hypocreales</taxon>
        <taxon>Bionectriaceae</taxon>
        <taxon>Geosmithia</taxon>
    </lineage>
</organism>
<reference evidence="4" key="1">
    <citation type="submission" date="2020-03" db="EMBL/GenBank/DDBJ databases">
        <title>Site-based positive gene gene selection in Geosmithia morbida across the United States reveals a broad range of putative effectors and factors for local host and environmental adapation.</title>
        <authorList>
            <person name="Onufrak A."/>
            <person name="Murdoch R.W."/>
            <person name="Gazis R."/>
            <person name="Huff M."/>
            <person name="Staton M."/>
            <person name="Klingeman W."/>
            <person name="Hadziabdic D."/>
        </authorList>
    </citation>
    <scope>NUCLEOTIDE SEQUENCE</scope>
    <source>
        <strain evidence="4">1262</strain>
    </source>
</reference>
<proteinExistence type="inferred from homology"/>
<name>A0A9P4YSM1_9HYPO</name>
<dbReference type="OrthoDB" id="408373at2759"/>
<feature type="domain" description="AB hydrolase-1" evidence="3">
    <location>
        <begin position="39"/>
        <end position="322"/>
    </location>
</feature>
<dbReference type="Pfam" id="PF00561">
    <property type="entry name" value="Abhydrolase_1"/>
    <property type="match status" value="1"/>
</dbReference>
<dbReference type="RefSeq" id="XP_035319967.1">
    <property type="nucleotide sequence ID" value="XM_035464257.1"/>
</dbReference>
<dbReference type="GO" id="GO:0016787">
    <property type="term" value="F:hydrolase activity"/>
    <property type="evidence" value="ECO:0007669"/>
    <property type="project" value="UniProtKB-KW"/>
</dbReference>
<evidence type="ECO:0000259" key="3">
    <source>
        <dbReference type="Pfam" id="PF00561"/>
    </source>
</evidence>
<dbReference type="InterPro" id="IPR000073">
    <property type="entry name" value="AB_hydrolase_1"/>
</dbReference>
<dbReference type="PRINTS" id="PR00111">
    <property type="entry name" value="ABHYDROLASE"/>
</dbReference>
<comment type="similarity">
    <text evidence="2">Belongs to the AB hydrolase superfamily. Epoxide hydrolase family.</text>
</comment>
<dbReference type="Gene3D" id="3.40.50.1820">
    <property type="entry name" value="alpha/beta hydrolase"/>
    <property type="match status" value="1"/>
</dbReference>
<keyword evidence="5" id="KW-1185">Reference proteome</keyword>
<evidence type="ECO:0000256" key="1">
    <source>
        <dbReference type="ARBA" id="ARBA00022801"/>
    </source>
</evidence>
<dbReference type="PRINTS" id="PR00412">
    <property type="entry name" value="EPOXHYDRLASE"/>
</dbReference>
<comment type="caution">
    <text evidence="4">The sequence shown here is derived from an EMBL/GenBank/DDBJ whole genome shotgun (WGS) entry which is preliminary data.</text>
</comment>
<dbReference type="SUPFAM" id="SSF53474">
    <property type="entry name" value="alpha/beta-Hydrolases"/>
    <property type="match status" value="1"/>
</dbReference>
<evidence type="ECO:0000256" key="2">
    <source>
        <dbReference type="ARBA" id="ARBA00038334"/>
    </source>
</evidence>
<dbReference type="Proteomes" id="UP000749293">
    <property type="component" value="Unassembled WGS sequence"/>
</dbReference>
<evidence type="ECO:0000313" key="5">
    <source>
        <dbReference type="Proteomes" id="UP000749293"/>
    </source>
</evidence>
<gene>
    <name evidence="4" type="ORF">GMORB2_2277</name>
</gene>
<dbReference type="EMBL" id="JAANYQ010000013">
    <property type="protein sequence ID" value="KAF4121315.1"/>
    <property type="molecule type" value="Genomic_DNA"/>
</dbReference>
<accession>A0A9P4YSM1</accession>
<evidence type="ECO:0000313" key="4">
    <source>
        <dbReference type="EMBL" id="KAF4121315.1"/>
    </source>
</evidence>
<dbReference type="InterPro" id="IPR029058">
    <property type="entry name" value="AB_hydrolase_fold"/>
</dbReference>
<dbReference type="AlphaFoldDB" id="A0A9P4YSM1"/>
<sequence>MSADRLKPNDPRVRYETTTLRGKTYSYILGEGDDVSKGTILLIHGFPDIAFGWRCQIPHLMSLGYRVVAPEMLGYGGTDAPADESQWAHRSVSADMAELARKFVGSTGQIVLGGHDWGGALVWRMTLWHPELIRGVFSVCTPFPLPRQEFVSLEMALDAGKLPNFRYQLQFKSGKLEEELRTPERIGQFLNALYGGRTDDGQMGFSTDEGAILDMLPKLNQSPLVSREELDFIVGRYVLQKEPQLRGPCNWYRTAKYNYDDELELFARREAAGASDKPWIEVPALFVAASRDSALPPSMSAGMDAAFADLTRAEVEASHWALTQAADAVNAEITKFIARLEESKASL</sequence>
<dbReference type="InterPro" id="IPR000639">
    <property type="entry name" value="Epox_hydrolase-like"/>
</dbReference>
<protein>
    <submittedName>
        <fullName evidence="4">Alpha/beta hydrolase fold</fullName>
    </submittedName>
</protein>
<dbReference type="PANTHER" id="PTHR43329">
    <property type="entry name" value="EPOXIDE HYDROLASE"/>
    <property type="match status" value="1"/>
</dbReference>
<dbReference type="GeneID" id="55968507"/>